<dbReference type="GO" id="GO:0016020">
    <property type="term" value="C:membrane"/>
    <property type="evidence" value="ECO:0007669"/>
    <property type="project" value="TreeGrafter"/>
</dbReference>
<comment type="caution">
    <text evidence="3">The sequence shown here is derived from an EMBL/GenBank/DDBJ whole genome shotgun (WGS) entry which is preliminary data.</text>
</comment>
<keyword evidence="4" id="KW-1185">Reference proteome</keyword>
<name>A0A927FSM4_9HYPH</name>
<dbReference type="PANTHER" id="PTHR43798:SF31">
    <property type="entry name" value="AB HYDROLASE SUPERFAMILY PROTEIN YCLE"/>
    <property type="match status" value="1"/>
</dbReference>
<keyword evidence="1 3" id="KW-0378">Hydrolase</keyword>
<organism evidence="3 4">
    <name type="scientific">Devosia oryzisoli</name>
    <dbReference type="NCBI Taxonomy" id="2774138"/>
    <lineage>
        <taxon>Bacteria</taxon>
        <taxon>Pseudomonadati</taxon>
        <taxon>Pseudomonadota</taxon>
        <taxon>Alphaproteobacteria</taxon>
        <taxon>Hyphomicrobiales</taxon>
        <taxon>Devosiaceae</taxon>
        <taxon>Devosia</taxon>
    </lineage>
</organism>
<dbReference type="InterPro" id="IPR050266">
    <property type="entry name" value="AB_hydrolase_sf"/>
</dbReference>
<evidence type="ECO:0000259" key="2">
    <source>
        <dbReference type="Pfam" id="PF00561"/>
    </source>
</evidence>
<dbReference type="Gene3D" id="3.40.50.1820">
    <property type="entry name" value="alpha/beta hydrolase"/>
    <property type="match status" value="1"/>
</dbReference>
<accession>A0A927FSM4</accession>
<evidence type="ECO:0000313" key="3">
    <source>
        <dbReference type="EMBL" id="MBD8065261.1"/>
    </source>
</evidence>
<gene>
    <name evidence="3" type="ORF">IC608_07230</name>
</gene>
<evidence type="ECO:0000313" key="4">
    <source>
        <dbReference type="Proteomes" id="UP000654108"/>
    </source>
</evidence>
<dbReference type="PANTHER" id="PTHR43798">
    <property type="entry name" value="MONOACYLGLYCEROL LIPASE"/>
    <property type="match status" value="1"/>
</dbReference>
<dbReference type="RefSeq" id="WP_191774045.1">
    <property type="nucleotide sequence ID" value="NZ_JACYFU010000002.1"/>
</dbReference>
<sequence>MTFEDDELFDFAASGPPALPPGGQTIDRDGVPVWFADYGAGPVVVLLHGGLGNANNFGHQVPALLEAGFRVVVMDSRGQGRSGWDGTPFSYRQYAGDVLAILDRIGVETAAVVGWSDGACTGLEMARLEPARVRGVFFFACNVDASGAWPFEMTETIGRCLERHQKDYAALSPIPAGFEAMSKALQVMQSTQPNYIAEDLQEIAVPVTVAQAENDEFIRPDHARYIARTVPNGRYVMLEGVSHFAPVQRPQLFNAAVLEFLRGHGDTPRAVA</sequence>
<reference evidence="3" key="1">
    <citation type="submission" date="2020-09" db="EMBL/GenBank/DDBJ databases">
        <title>Genome seq and assembly of Devosia sp.</title>
        <authorList>
            <person name="Chhetri G."/>
        </authorList>
    </citation>
    <scope>NUCLEOTIDE SEQUENCE</scope>
    <source>
        <strain evidence="3">PTR5</strain>
    </source>
</reference>
<dbReference type="Proteomes" id="UP000654108">
    <property type="component" value="Unassembled WGS sequence"/>
</dbReference>
<dbReference type="EMBL" id="JACYFU010000002">
    <property type="protein sequence ID" value="MBD8065261.1"/>
    <property type="molecule type" value="Genomic_DNA"/>
</dbReference>
<feature type="domain" description="AB hydrolase-1" evidence="2">
    <location>
        <begin position="42"/>
        <end position="141"/>
    </location>
</feature>
<dbReference type="InterPro" id="IPR000073">
    <property type="entry name" value="AB_hydrolase_1"/>
</dbReference>
<dbReference type="AlphaFoldDB" id="A0A927FSM4"/>
<protein>
    <submittedName>
        <fullName evidence="3">Alpha/beta hydrolase</fullName>
    </submittedName>
</protein>
<dbReference type="InterPro" id="IPR029058">
    <property type="entry name" value="AB_hydrolase_fold"/>
</dbReference>
<dbReference type="GO" id="GO:0016787">
    <property type="term" value="F:hydrolase activity"/>
    <property type="evidence" value="ECO:0007669"/>
    <property type="project" value="UniProtKB-KW"/>
</dbReference>
<proteinExistence type="predicted"/>
<dbReference type="Pfam" id="PF00561">
    <property type="entry name" value="Abhydrolase_1"/>
    <property type="match status" value="1"/>
</dbReference>
<dbReference type="SUPFAM" id="SSF53474">
    <property type="entry name" value="alpha/beta-Hydrolases"/>
    <property type="match status" value="1"/>
</dbReference>
<evidence type="ECO:0000256" key="1">
    <source>
        <dbReference type="ARBA" id="ARBA00022801"/>
    </source>
</evidence>